<reference evidence="1" key="1">
    <citation type="submission" date="2020-05" db="UniProtKB">
        <authorList>
            <consortium name="EnsemblMetazoa"/>
        </authorList>
    </citation>
    <scope>IDENTIFICATION</scope>
    <source>
        <strain evidence="1">Jacobina</strain>
    </source>
</reference>
<dbReference type="VEuPathDB" id="VectorBase:LLOJ003555"/>
<dbReference type="InterPro" id="IPR011989">
    <property type="entry name" value="ARM-like"/>
</dbReference>
<dbReference type="PANTHER" id="PTHR31691">
    <property type="entry name" value="ROTATIN"/>
    <property type="match status" value="1"/>
</dbReference>
<name>A0A1B0GI58_LUTLO</name>
<evidence type="ECO:0000313" key="1">
    <source>
        <dbReference type="EnsemblMetazoa" id="LLOJ003555-PA"/>
    </source>
</evidence>
<dbReference type="AlphaFoldDB" id="A0A1B0GI58"/>
<dbReference type="GO" id="GO:0036064">
    <property type="term" value="C:ciliary basal body"/>
    <property type="evidence" value="ECO:0007669"/>
    <property type="project" value="InterPro"/>
</dbReference>
<dbReference type="Gene3D" id="1.25.10.10">
    <property type="entry name" value="Leucine-rich Repeat Variant"/>
    <property type="match status" value="1"/>
</dbReference>
<evidence type="ECO:0000313" key="2">
    <source>
        <dbReference type="Proteomes" id="UP000092461"/>
    </source>
</evidence>
<dbReference type="Proteomes" id="UP000092461">
    <property type="component" value="Unassembled WGS sequence"/>
</dbReference>
<dbReference type="GO" id="GO:0005813">
    <property type="term" value="C:centrosome"/>
    <property type="evidence" value="ECO:0007669"/>
    <property type="project" value="InterPro"/>
</dbReference>
<dbReference type="PANTHER" id="PTHR31691:SF1">
    <property type="entry name" value="ROTATIN"/>
    <property type="match status" value="1"/>
</dbReference>
<keyword evidence="2" id="KW-1185">Reference proteome</keyword>
<dbReference type="SUPFAM" id="SSF48371">
    <property type="entry name" value="ARM repeat"/>
    <property type="match status" value="1"/>
</dbReference>
<protein>
    <submittedName>
        <fullName evidence="1">Uncharacterized protein</fullName>
    </submittedName>
</protein>
<dbReference type="VEuPathDB" id="VectorBase:LLONM1_009385"/>
<dbReference type="EnsemblMetazoa" id="LLOJ003555-RA">
    <property type="protein sequence ID" value="LLOJ003555-PA"/>
    <property type="gene ID" value="LLOJ003555"/>
</dbReference>
<dbReference type="GO" id="GO:0007099">
    <property type="term" value="P:centriole replication"/>
    <property type="evidence" value="ECO:0007669"/>
    <property type="project" value="TreeGrafter"/>
</dbReference>
<dbReference type="EMBL" id="AJWK01011334">
    <property type="status" value="NOT_ANNOTATED_CDS"/>
    <property type="molecule type" value="Genomic_DNA"/>
</dbReference>
<dbReference type="GO" id="GO:0032053">
    <property type="term" value="P:ciliary basal body organization"/>
    <property type="evidence" value="ECO:0007669"/>
    <property type="project" value="TreeGrafter"/>
</dbReference>
<organism evidence="1 2">
    <name type="scientific">Lutzomyia longipalpis</name>
    <name type="common">Sand fly</name>
    <dbReference type="NCBI Taxonomy" id="7200"/>
    <lineage>
        <taxon>Eukaryota</taxon>
        <taxon>Metazoa</taxon>
        <taxon>Ecdysozoa</taxon>
        <taxon>Arthropoda</taxon>
        <taxon>Hexapoda</taxon>
        <taxon>Insecta</taxon>
        <taxon>Pterygota</taxon>
        <taxon>Neoptera</taxon>
        <taxon>Endopterygota</taxon>
        <taxon>Diptera</taxon>
        <taxon>Nematocera</taxon>
        <taxon>Psychodoidea</taxon>
        <taxon>Psychodidae</taxon>
        <taxon>Lutzomyia</taxon>
        <taxon>Lutzomyia</taxon>
    </lineage>
</organism>
<accession>A0A1B0GI58</accession>
<dbReference type="GO" id="GO:0010457">
    <property type="term" value="P:centriole-centriole cohesion"/>
    <property type="evidence" value="ECO:0007669"/>
    <property type="project" value="TreeGrafter"/>
</dbReference>
<dbReference type="InterPro" id="IPR016024">
    <property type="entry name" value="ARM-type_fold"/>
</dbReference>
<dbReference type="GO" id="GO:0005814">
    <property type="term" value="C:centriole"/>
    <property type="evidence" value="ECO:0007669"/>
    <property type="project" value="TreeGrafter"/>
</dbReference>
<sequence length="184" mass="20729">MRFLINCCSCIEGRMAMTRQGLLEHISQFHPHVTRLQRSHTAVIEEWLTFYEILTRYPEGRAAKYLTVLTALIQQSNVGIRRKAVEILRNFAMDSANTAALLSSEDFMRTVKMILDGSDREDQLNASVAIWSMIANNTRAKNAIKSTSIPGKLQAIQNNLILAGNTEGNHLYSSMENISKILMV</sequence>
<dbReference type="InterPro" id="IPR030791">
    <property type="entry name" value="Rotatin"/>
</dbReference>
<proteinExistence type="predicted"/>